<name>A0AAD7CQE6_MYCRO</name>
<evidence type="ECO:0000256" key="1">
    <source>
        <dbReference type="SAM" id="MobiDB-lite"/>
    </source>
</evidence>
<organism evidence="2 3">
    <name type="scientific">Mycena rosella</name>
    <name type="common">Pink bonnet</name>
    <name type="synonym">Agaricus rosellus</name>
    <dbReference type="NCBI Taxonomy" id="1033263"/>
    <lineage>
        <taxon>Eukaryota</taxon>
        <taxon>Fungi</taxon>
        <taxon>Dikarya</taxon>
        <taxon>Basidiomycota</taxon>
        <taxon>Agaricomycotina</taxon>
        <taxon>Agaricomycetes</taxon>
        <taxon>Agaricomycetidae</taxon>
        <taxon>Agaricales</taxon>
        <taxon>Marasmiineae</taxon>
        <taxon>Mycenaceae</taxon>
        <taxon>Mycena</taxon>
    </lineage>
</organism>
<keyword evidence="3" id="KW-1185">Reference proteome</keyword>
<reference evidence="2" key="1">
    <citation type="submission" date="2023-03" db="EMBL/GenBank/DDBJ databases">
        <title>Massive genome expansion in bonnet fungi (Mycena s.s.) driven by repeated elements and novel gene families across ecological guilds.</title>
        <authorList>
            <consortium name="Lawrence Berkeley National Laboratory"/>
            <person name="Harder C.B."/>
            <person name="Miyauchi S."/>
            <person name="Viragh M."/>
            <person name="Kuo A."/>
            <person name="Thoen E."/>
            <person name="Andreopoulos B."/>
            <person name="Lu D."/>
            <person name="Skrede I."/>
            <person name="Drula E."/>
            <person name="Henrissat B."/>
            <person name="Morin E."/>
            <person name="Kohler A."/>
            <person name="Barry K."/>
            <person name="LaButti K."/>
            <person name="Morin E."/>
            <person name="Salamov A."/>
            <person name="Lipzen A."/>
            <person name="Mereny Z."/>
            <person name="Hegedus B."/>
            <person name="Baldrian P."/>
            <person name="Stursova M."/>
            <person name="Weitz H."/>
            <person name="Taylor A."/>
            <person name="Grigoriev I.V."/>
            <person name="Nagy L.G."/>
            <person name="Martin F."/>
            <person name="Kauserud H."/>
        </authorList>
    </citation>
    <scope>NUCLEOTIDE SEQUENCE</scope>
    <source>
        <strain evidence="2">CBHHK067</strain>
    </source>
</reference>
<sequence length="363" mass="40136">MFVKISLIGHGVMVVWRVNFKNWIVAHSASMYAYQDEIHGHRRSCLIGGSAAPAPVSYNFLTIAGTLRKSAFHDNTNSPTRKSVGGALNPDLLCGSDKLIWAHDHGGLRCLGKVSAVIGLPMKPATKRHVLEPFSGRKSGSRIWKTRYNSGIWTRPRKAPDTNDREGRSYKKATLSGGNSRRLAYKFVKERWRRAALGMPKREGALNDPWSSGGMVHFNIGGIDDREWRAMMVGLDTPPRMERCSISDQTSAIASTKSSSRQNPSGEYNSTSRTLGNNNNGRTTSDVMMYIARLADTYHNPAPEEKERWMSDGGGRCSGCGGLRKESQGREDPHEEMGLPGWIEPLGFPGGGNQRYDGRLLRS</sequence>
<accession>A0AAD7CQE6</accession>
<feature type="region of interest" description="Disordered" evidence="1">
    <location>
        <begin position="248"/>
        <end position="283"/>
    </location>
</feature>
<protein>
    <submittedName>
        <fullName evidence="2">Uncharacterized protein</fullName>
    </submittedName>
</protein>
<evidence type="ECO:0000313" key="2">
    <source>
        <dbReference type="EMBL" id="KAJ7658079.1"/>
    </source>
</evidence>
<comment type="caution">
    <text evidence="2">The sequence shown here is derived from an EMBL/GenBank/DDBJ whole genome shotgun (WGS) entry which is preliminary data.</text>
</comment>
<gene>
    <name evidence="2" type="ORF">B0H17DRAFT_1262417</name>
</gene>
<dbReference type="EMBL" id="JARKIE010000283">
    <property type="protein sequence ID" value="KAJ7658079.1"/>
    <property type="molecule type" value="Genomic_DNA"/>
</dbReference>
<dbReference type="Proteomes" id="UP001221757">
    <property type="component" value="Unassembled WGS sequence"/>
</dbReference>
<proteinExistence type="predicted"/>
<dbReference type="AlphaFoldDB" id="A0AAD7CQE6"/>
<feature type="compositionally biased region" description="Low complexity" evidence="1">
    <location>
        <begin position="269"/>
        <end position="283"/>
    </location>
</feature>
<feature type="compositionally biased region" description="Polar residues" evidence="1">
    <location>
        <begin position="248"/>
        <end position="268"/>
    </location>
</feature>
<feature type="region of interest" description="Disordered" evidence="1">
    <location>
        <begin position="322"/>
        <end position="363"/>
    </location>
</feature>
<feature type="region of interest" description="Disordered" evidence="1">
    <location>
        <begin position="155"/>
        <end position="175"/>
    </location>
</feature>
<evidence type="ECO:0000313" key="3">
    <source>
        <dbReference type="Proteomes" id="UP001221757"/>
    </source>
</evidence>
<feature type="compositionally biased region" description="Basic and acidic residues" evidence="1">
    <location>
        <begin position="323"/>
        <end position="337"/>
    </location>
</feature>
<feature type="compositionally biased region" description="Basic and acidic residues" evidence="1">
    <location>
        <begin position="158"/>
        <end position="169"/>
    </location>
</feature>